<sequence>MHLIFNGIFLGASLRWGDWRNWRKYHSTILFLWFGDLLYNVLCHDYRMWEYKESIFAENLLSNHTIISLLIMFVAYPATVLIYLSKFPKGTYKSISWILFWVTLYSLIEYINLQYLNLVSHQNGWTIGWSVLFNLILFPMLRLHFKKPIIALLTSIPIILFFVIYFNVPIL</sequence>
<feature type="transmembrane region" description="Helical" evidence="1">
    <location>
        <begin position="150"/>
        <end position="168"/>
    </location>
</feature>
<accession>A0ABW4MM58</accession>
<reference evidence="3" key="1">
    <citation type="journal article" date="2019" name="Int. J. Syst. Evol. Microbiol.">
        <title>The Global Catalogue of Microorganisms (GCM) 10K type strain sequencing project: providing services to taxonomists for standard genome sequencing and annotation.</title>
        <authorList>
            <consortium name="The Broad Institute Genomics Platform"/>
            <consortium name="The Broad Institute Genome Sequencing Center for Infectious Disease"/>
            <person name="Wu L."/>
            <person name="Ma J."/>
        </authorList>
    </citation>
    <scope>NUCLEOTIDE SEQUENCE [LARGE SCALE GENOMIC DNA]</scope>
    <source>
        <strain evidence="3">CCUG 15531</strain>
    </source>
</reference>
<keyword evidence="1" id="KW-0812">Transmembrane</keyword>
<evidence type="ECO:0000313" key="3">
    <source>
        <dbReference type="Proteomes" id="UP001597227"/>
    </source>
</evidence>
<feature type="transmembrane region" description="Helical" evidence="1">
    <location>
        <begin position="95"/>
        <end position="113"/>
    </location>
</feature>
<evidence type="ECO:0000313" key="2">
    <source>
        <dbReference type="EMBL" id="MFD1779102.1"/>
    </source>
</evidence>
<dbReference type="RefSeq" id="WP_388037865.1">
    <property type="nucleotide sequence ID" value="NZ_JBHUEK010000017.1"/>
</dbReference>
<dbReference type="InterPro" id="IPR048147">
    <property type="entry name" value="CBO0543-like"/>
</dbReference>
<feature type="transmembrane region" description="Helical" evidence="1">
    <location>
        <begin position="62"/>
        <end position="83"/>
    </location>
</feature>
<organism evidence="2 3">
    <name type="scientific">Fredinandcohnia salidurans</name>
    <dbReference type="NCBI Taxonomy" id="2595041"/>
    <lineage>
        <taxon>Bacteria</taxon>
        <taxon>Bacillati</taxon>
        <taxon>Bacillota</taxon>
        <taxon>Bacilli</taxon>
        <taxon>Bacillales</taxon>
        <taxon>Bacillaceae</taxon>
        <taxon>Fredinandcohnia</taxon>
    </lineage>
</organism>
<keyword evidence="1" id="KW-1133">Transmembrane helix</keyword>
<name>A0ABW4MM58_9BACI</name>
<keyword evidence="3" id="KW-1185">Reference proteome</keyword>
<protein>
    <submittedName>
        <fullName evidence="2">CBO0543 family protein</fullName>
    </submittedName>
</protein>
<evidence type="ECO:0000256" key="1">
    <source>
        <dbReference type="SAM" id="Phobius"/>
    </source>
</evidence>
<feature type="transmembrane region" description="Helical" evidence="1">
    <location>
        <begin position="125"/>
        <end position="143"/>
    </location>
</feature>
<comment type="caution">
    <text evidence="2">The sequence shown here is derived from an EMBL/GenBank/DDBJ whole genome shotgun (WGS) entry which is preliminary data.</text>
</comment>
<dbReference type="Proteomes" id="UP001597227">
    <property type="component" value="Unassembled WGS sequence"/>
</dbReference>
<proteinExistence type="predicted"/>
<keyword evidence="1" id="KW-0472">Membrane</keyword>
<feature type="transmembrane region" description="Helical" evidence="1">
    <location>
        <begin position="25"/>
        <end position="42"/>
    </location>
</feature>
<dbReference type="EMBL" id="JBHUEK010000017">
    <property type="protein sequence ID" value="MFD1779102.1"/>
    <property type="molecule type" value="Genomic_DNA"/>
</dbReference>
<dbReference type="NCBIfam" id="NF041644">
    <property type="entry name" value="CBO0543_fam"/>
    <property type="match status" value="1"/>
</dbReference>
<gene>
    <name evidence="2" type="ORF">ACFSFW_10525</name>
</gene>